<dbReference type="SUPFAM" id="SSF53795">
    <property type="entry name" value="PEP carboxykinase-like"/>
    <property type="match status" value="1"/>
</dbReference>
<comment type="caution">
    <text evidence="1">The sequence shown here is derived from an EMBL/GenBank/DDBJ whole genome shotgun (WGS) entry which is preliminary data.</text>
</comment>
<gene>
    <name evidence="1" type="ORF">ABQJ54_01595</name>
</gene>
<keyword evidence="2" id="KW-1185">Reference proteome</keyword>
<organism evidence="1 2">
    <name type="scientific">Rhodanobacter lycopersici</name>
    <dbReference type="NCBI Taxonomy" id="3162487"/>
    <lineage>
        <taxon>Bacteria</taxon>
        <taxon>Pseudomonadati</taxon>
        <taxon>Pseudomonadota</taxon>
        <taxon>Gammaproteobacteria</taxon>
        <taxon>Lysobacterales</taxon>
        <taxon>Rhodanobacteraceae</taxon>
        <taxon>Rhodanobacter</taxon>
    </lineage>
</organism>
<dbReference type="Gene3D" id="3.40.50.300">
    <property type="entry name" value="P-loop containing nucleotide triphosphate hydrolases"/>
    <property type="match status" value="1"/>
</dbReference>
<sequence length="367" mass="41170">MKKIIFGKCYAFSCDAALQELLAESLSLYVDADGREPEVNIHVGHAITKRRPSSINPSVHDTFEHGMLTSFPSIDVYWERTGNGRLNVEVAIKPRRGIRRLIHRLLSMEYPREIEVFEQVLHEFVLVPSVYFFQDVMPIHAASVMIGSQACLLAGTGGSGKSSAMLALRRNQDAGFVSDDIVVMSANARVYGNMAWPKIYGYNCIGNAMKREILAGRSWVDRAHFSIKNRLNSANVRRKMSPDRLYPHVESTSAALSRLYYLVREDVPDIRVSALDPGHAIDMTIAVVSAEYSVFHDHLYWEKYNALATMRTAMLTMEEVTANWRRVLSASLAKVGCFKISIPLKVDHAVYEDSVTDIIVSSLTVKP</sequence>
<proteinExistence type="predicted"/>
<evidence type="ECO:0000313" key="1">
    <source>
        <dbReference type="EMBL" id="MEW9570438.1"/>
    </source>
</evidence>
<dbReference type="EMBL" id="JBFOHK010000001">
    <property type="protein sequence ID" value="MEW9570438.1"/>
    <property type="molecule type" value="Genomic_DNA"/>
</dbReference>
<reference evidence="1 2" key="1">
    <citation type="submission" date="2024-06" db="EMBL/GenBank/DDBJ databases">
        <authorList>
            <person name="Woo H."/>
        </authorList>
    </citation>
    <scope>NUCLEOTIDE SEQUENCE [LARGE SCALE GENOMIC DNA]</scope>
    <source>
        <strain evidence="1 2">Si-c</strain>
    </source>
</reference>
<dbReference type="InterPro" id="IPR027417">
    <property type="entry name" value="P-loop_NTPase"/>
</dbReference>
<evidence type="ECO:0008006" key="3">
    <source>
        <dbReference type="Google" id="ProtNLM"/>
    </source>
</evidence>
<evidence type="ECO:0000313" key="2">
    <source>
        <dbReference type="Proteomes" id="UP001556220"/>
    </source>
</evidence>
<dbReference type="RefSeq" id="WP_367852532.1">
    <property type="nucleotide sequence ID" value="NZ_JBFOHK010000001.1"/>
</dbReference>
<name>A0ABV3Q9D7_9GAMM</name>
<accession>A0ABV3Q9D7</accession>
<protein>
    <recommendedName>
        <fullName evidence="3">HPr kinase</fullName>
    </recommendedName>
</protein>
<dbReference type="Proteomes" id="UP001556220">
    <property type="component" value="Unassembled WGS sequence"/>
</dbReference>